<dbReference type="EMBL" id="BART01012825">
    <property type="protein sequence ID" value="GAG85809.1"/>
    <property type="molecule type" value="Genomic_DNA"/>
</dbReference>
<evidence type="ECO:0000313" key="1">
    <source>
        <dbReference type="EMBL" id="GAG85809.1"/>
    </source>
</evidence>
<proteinExistence type="predicted"/>
<gene>
    <name evidence="1" type="ORF">S01H4_26549</name>
</gene>
<reference evidence="1" key="1">
    <citation type="journal article" date="2014" name="Front. Microbiol.">
        <title>High frequency of phylogenetically diverse reductive dehalogenase-homologous genes in deep subseafloor sedimentary metagenomes.</title>
        <authorList>
            <person name="Kawai M."/>
            <person name="Futagami T."/>
            <person name="Toyoda A."/>
            <person name="Takaki Y."/>
            <person name="Nishi S."/>
            <person name="Hori S."/>
            <person name="Arai W."/>
            <person name="Tsubouchi T."/>
            <person name="Morono Y."/>
            <person name="Uchiyama I."/>
            <person name="Ito T."/>
            <person name="Fujiyama A."/>
            <person name="Inagaki F."/>
            <person name="Takami H."/>
        </authorList>
    </citation>
    <scope>NUCLEOTIDE SEQUENCE</scope>
    <source>
        <strain evidence="1">Expedition CK06-06</strain>
    </source>
</reference>
<accession>X1ASG5</accession>
<protein>
    <submittedName>
        <fullName evidence="1">Uncharacterized protein</fullName>
    </submittedName>
</protein>
<dbReference type="AlphaFoldDB" id="X1ASG5"/>
<name>X1ASG5_9ZZZZ</name>
<organism evidence="1">
    <name type="scientific">marine sediment metagenome</name>
    <dbReference type="NCBI Taxonomy" id="412755"/>
    <lineage>
        <taxon>unclassified sequences</taxon>
        <taxon>metagenomes</taxon>
        <taxon>ecological metagenomes</taxon>
    </lineage>
</organism>
<sequence length="60" mass="6996">MIFFARGIVFGMMSGSGMQDAKILYDTTYEEQIEQLELLVIHIPVYLYLKLINLPTHTWC</sequence>
<comment type="caution">
    <text evidence="1">The sequence shown here is derived from an EMBL/GenBank/DDBJ whole genome shotgun (WGS) entry which is preliminary data.</text>
</comment>